<dbReference type="InParanoid" id="W3WTR4"/>
<feature type="region of interest" description="Disordered" evidence="1">
    <location>
        <begin position="1"/>
        <end position="24"/>
    </location>
</feature>
<dbReference type="Pfam" id="PF09130">
    <property type="entry name" value="DUF1932"/>
    <property type="match status" value="1"/>
</dbReference>
<keyword evidence="4" id="KW-1185">Reference proteome</keyword>
<evidence type="ECO:0000256" key="1">
    <source>
        <dbReference type="SAM" id="MobiDB-lite"/>
    </source>
</evidence>
<dbReference type="Gene3D" id="3.40.50.720">
    <property type="entry name" value="NAD(P)-binding Rossmann-like Domain"/>
    <property type="match status" value="1"/>
</dbReference>
<gene>
    <name evidence="3" type="ORF">PFICI_11954</name>
</gene>
<dbReference type="InterPro" id="IPR008927">
    <property type="entry name" value="6-PGluconate_DH-like_C_sf"/>
</dbReference>
<dbReference type="Proteomes" id="UP000030651">
    <property type="component" value="Unassembled WGS sequence"/>
</dbReference>
<dbReference type="KEGG" id="pfy:PFICI_11954"/>
<dbReference type="InterPro" id="IPR036291">
    <property type="entry name" value="NAD(P)-bd_dom_sf"/>
</dbReference>
<dbReference type="HOGENOM" id="CLU_052530_0_1_1"/>
<feature type="domain" description="Phosphogluconate dehydrogenase NAD-binding putative C-terminal" evidence="2">
    <location>
        <begin position="224"/>
        <end position="294"/>
    </location>
</feature>
<dbReference type="SUPFAM" id="SSF51735">
    <property type="entry name" value="NAD(P)-binding Rossmann-fold domains"/>
    <property type="match status" value="1"/>
</dbReference>
<evidence type="ECO:0000313" key="4">
    <source>
        <dbReference type="Proteomes" id="UP000030651"/>
    </source>
</evidence>
<name>W3WTR4_PESFW</name>
<protein>
    <recommendedName>
        <fullName evidence="2">Phosphogluconate dehydrogenase NAD-binding putative C-terminal domain-containing protein</fullName>
    </recommendedName>
</protein>
<dbReference type="SUPFAM" id="SSF48179">
    <property type="entry name" value="6-phosphogluconate dehydrogenase C-terminal domain-like"/>
    <property type="match status" value="1"/>
</dbReference>
<dbReference type="AlphaFoldDB" id="W3WTR4"/>
<dbReference type="OMA" id="WIHEMES"/>
<dbReference type="InterPro" id="IPR013328">
    <property type="entry name" value="6PGD_dom2"/>
</dbReference>
<reference evidence="4" key="1">
    <citation type="journal article" date="2015" name="BMC Genomics">
        <title>Genomic and transcriptomic analysis of the endophytic fungus Pestalotiopsis fici reveals its lifestyle and high potential for synthesis of natural products.</title>
        <authorList>
            <person name="Wang X."/>
            <person name="Zhang X."/>
            <person name="Liu L."/>
            <person name="Xiang M."/>
            <person name="Wang W."/>
            <person name="Sun X."/>
            <person name="Che Y."/>
            <person name="Guo L."/>
            <person name="Liu G."/>
            <person name="Guo L."/>
            <person name="Wang C."/>
            <person name="Yin W.B."/>
            <person name="Stadler M."/>
            <person name="Zhang X."/>
            <person name="Liu X."/>
        </authorList>
    </citation>
    <scope>NUCLEOTIDE SEQUENCE [LARGE SCALE GENOMIC DNA]</scope>
    <source>
        <strain evidence="4">W106-1 / CGMCC3.15140</strain>
    </source>
</reference>
<sequence length="322" mass="35323">MAEDRTFVGVGTSPLPSLDDESSTTQKPTIAIMSFGEMGAGIASLLTLYSYPVITNLDGRSEKTWERAKSLNVKVLPFAEMLEAASIFLSIVPPAEALPLAKKVANVYASSSPLATPLQYVDMNAISPDLCKEIDSIIAPSRITFIDGAIIGFPPKMLQDQTWFRPSITIAGPELAEPWTSELKSLLNFRHVGSAVGDASGLKMCFGAIYKGHAAIFIQAYTTAHQMGVLEPLRKHMAEYFPSVIAIHESSLNGSQRKAYRWIKEMEEIRMTFQSYGGWGPEVFTGVADVFRTVSQTDLEKQSQNSVGEITEIICQSLMERK</sequence>
<evidence type="ECO:0000259" key="2">
    <source>
        <dbReference type="Pfam" id="PF09130"/>
    </source>
</evidence>
<dbReference type="Gene3D" id="1.10.1040.10">
    <property type="entry name" value="N-(1-d-carboxylethyl)-l-norvaline Dehydrogenase, domain 2"/>
    <property type="match status" value="1"/>
</dbReference>
<dbReference type="eggNOG" id="ENOG502RXGX">
    <property type="taxonomic scope" value="Eukaryota"/>
</dbReference>
<accession>W3WTR4</accession>
<dbReference type="EMBL" id="KI912117">
    <property type="protein sequence ID" value="ETS76567.1"/>
    <property type="molecule type" value="Genomic_DNA"/>
</dbReference>
<proteinExistence type="predicted"/>
<organism evidence="3 4">
    <name type="scientific">Pestalotiopsis fici (strain W106-1 / CGMCC3.15140)</name>
    <dbReference type="NCBI Taxonomy" id="1229662"/>
    <lineage>
        <taxon>Eukaryota</taxon>
        <taxon>Fungi</taxon>
        <taxon>Dikarya</taxon>
        <taxon>Ascomycota</taxon>
        <taxon>Pezizomycotina</taxon>
        <taxon>Sordariomycetes</taxon>
        <taxon>Xylariomycetidae</taxon>
        <taxon>Amphisphaeriales</taxon>
        <taxon>Sporocadaceae</taxon>
        <taxon>Pestalotiopsis</taxon>
    </lineage>
</organism>
<dbReference type="InterPro" id="IPR015814">
    <property type="entry name" value="Pgluconate_DH_NAD-bd_C"/>
</dbReference>
<dbReference type="RefSeq" id="XP_007838726.1">
    <property type="nucleotide sequence ID" value="XM_007840535.1"/>
</dbReference>
<dbReference type="OrthoDB" id="9988102at2759"/>
<evidence type="ECO:0000313" key="3">
    <source>
        <dbReference type="EMBL" id="ETS76567.1"/>
    </source>
</evidence>
<dbReference type="GeneID" id="19276967"/>